<protein>
    <submittedName>
        <fullName evidence="1">Uncharacterized protein</fullName>
    </submittedName>
</protein>
<comment type="caution">
    <text evidence="1">The sequence shown here is derived from an EMBL/GenBank/DDBJ whole genome shotgun (WGS) entry which is preliminary data.</text>
</comment>
<name>A0A016UJD4_9BILA</name>
<dbReference type="EMBL" id="JARK01001372">
    <property type="protein sequence ID" value="EYC15479.1"/>
    <property type="molecule type" value="Genomic_DNA"/>
</dbReference>
<gene>
    <name evidence="1" type="primary">Acey_s0036.g3165</name>
    <name evidence="1" type="ORF">Y032_0036g3165</name>
</gene>
<dbReference type="AlphaFoldDB" id="A0A016UJD4"/>
<evidence type="ECO:0000313" key="1">
    <source>
        <dbReference type="EMBL" id="EYC15479.1"/>
    </source>
</evidence>
<proteinExistence type="predicted"/>
<evidence type="ECO:0000313" key="2">
    <source>
        <dbReference type="Proteomes" id="UP000024635"/>
    </source>
</evidence>
<organism evidence="1 2">
    <name type="scientific">Ancylostoma ceylanicum</name>
    <dbReference type="NCBI Taxonomy" id="53326"/>
    <lineage>
        <taxon>Eukaryota</taxon>
        <taxon>Metazoa</taxon>
        <taxon>Ecdysozoa</taxon>
        <taxon>Nematoda</taxon>
        <taxon>Chromadorea</taxon>
        <taxon>Rhabditida</taxon>
        <taxon>Rhabditina</taxon>
        <taxon>Rhabditomorpha</taxon>
        <taxon>Strongyloidea</taxon>
        <taxon>Ancylostomatidae</taxon>
        <taxon>Ancylostomatinae</taxon>
        <taxon>Ancylostoma</taxon>
    </lineage>
</organism>
<dbReference type="Proteomes" id="UP000024635">
    <property type="component" value="Unassembled WGS sequence"/>
</dbReference>
<keyword evidence="2" id="KW-1185">Reference proteome</keyword>
<accession>A0A016UJD4</accession>
<reference evidence="2" key="1">
    <citation type="journal article" date="2015" name="Nat. Genet.">
        <title>The genome and transcriptome of the zoonotic hookworm Ancylostoma ceylanicum identify infection-specific gene families.</title>
        <authorList>
            <person name="Schwarz E.M."/>
            <person name="Hu Y."/>
            <person name="Antoshechkin I."/>
            <person name="Miller M.M."/>
            <person name="Sternberg P.W."/>
            <person name="Aroian R.V."/>
        </authorList>
    </citation>
    <scope>NUCLEOTIDE SEQUENCE</scope>
    <source>
        <strain evidence="2">HY135</strain>
    </source>
</reference>
<sequence>MDACCTKNYTQPINSVGGKLLSFSFRKSFASEQPCASSQLCAFEPPSSKPVSDGVCESSMVRRETIAVAEISRERLLRRDTVVETKVKLRAKNSYIIPTGYHM</sequence>